<name>A0A6J7H898_9ZZZZ</name>
<evidence type="ECO:0000313" key="1">
    <source>
        <dbReference type="EMBL" id="CAB4915196.1"/>
    </source>
</evidence>
<dbReference type="InterPro" id="IPR033437">
    <property type="entry name" value="DUF5130"/>
</dbReference>
<dbReference type="Pfam" id="PF17174">
    <property type="entry name" value="DUF5130"/>
    <property type="match status" value="1"/>
</dbReference>
<sequence>MPAGDVAVLTDHQRSELTRLVQTAEKLSGLTFSVYVGDLASGRKTALSLHGQLQDPAMSVLVAVDPNDRELHIITGRQARVGLTNHACSLAAMSMTSSFNVGDLLGGLRDGLIALGEQGRSAPVLHVRDV</sequence>
<dbReference type="AlphaFoldDB" id="A0A6J7H898"/>
<proteinExistence type="predicted"/>
<reference evidence="1" key="1">
    <citation type="submission" date="2020-05" db="EMBL/GenBank/DDBJ databases">
        <authorList>
            <person name="Chiriac C."/>
            <person name="Salcher M."/>
            <person name="Ghai R."/>
            <person name="Kavagutti S V."/>
        </authorList>
    </citation>
    <scope>NUCLEOTIDE SEQUENCE</scope>
</reference>
<accession>A0A6J7H898</accession>
<organism evidence="1">
    <name type="scientific">freshwater metagenome</name>
    <dbReference type="NCBI Taxonomy" id="449393"/>
    <lineage>
        <taxon>unclassified sequences</taxon>
        <taxon>metagenomes</taxon>
        <taxon>ecological metagenomes</taxon>
    </lineage>
</organism>
<protein>
    <submittedName>
        <fullName evidence="1">Unannotated protein</fullName>
    </submittedName>
</protein>
<dbReference type="EMBL" id="CAFBMR010000039">
    <property type="protein sequence ID" value="CAB4915196.1"/>
    <property type="molecule type" value="Genomic_DNA"/>
</dbReference>
<dbReference type="Gene3D" id="3.10.310.50">
    <property type="match status" value="1"/>
</dbReference>
<gene>
    <name evidence="1" type="ORF">UFOPK3610_01072</name>
</gene>